<dbReference type="PANTHER" id="PTHR42957">
    <property type="entry name" value="HELICASE MJ1565-RELATED"/>
    <property type="match status" value="1"/>
</dbReference>
<dbReference type="PANTHER" id="PTHR42957:SF1">
    <property type="entry name" value="HELICASE MJ1565-RELATED"/>
    <property type="match status" value="1"/>
</dbReference>
<dbReference type="InterPro" id="IPR027417">
    <property type="entry name" value="P-loop_NTPase"/>
</dbReference>
<organism evidence="2">
    <name type="scientific">marine sediment metagenome</name>
    <dbReference type="NCBI Taxonomy" id="412755"/>
    <lineage>
        <taxon>unclassified sequences</taxon>
        <taxon>metagenomes</taxon>
        <taxon>ecological metagenomes</taxon>
    </lineage>
</organism>
<accession>A0A0F9GQI1</accession>
<dbReference type="SUPFAM" id="SSF52540">
    <property type="entry name" value="P-loop containing nucleoside triphosphate hydrolases"/>
    <property type="match status" value="1"/>
</dbReference>
<dbReference type="Pfam" id="PF01935">
    <property type="entry name" value="DUF87"/>
    <property type="match status" value="1"/>
</dbReference>
<dbReference type="Gene3D" id="3.40.50.300">
    <property type="entry name" value="P-loop containing nucleotide triphosphate hydrolases"/>
    <property type="match status" value="2"/>
</dbReference>
<reference evidence="2" key="1">
    <citation type="journal article" date="2015" name="Nature">
        <title>Complex archaea that bridge the gap between prokaryotes and eukaryotes.</title>
        <authorList>
            <person name="Spang A."/>
            <person name="Saw J.H."/>
            <person name="Jorgensen S.L."/>
            <person name="Zaremba-Niedzwiedzka K."/>
            <person name="Martijn J."/>
            <person name="Lind A.E."/>
            <person name="van Eijk R."/>
            <person name="Schleper C."/>
            <person name="Guy L."/>
            <person name="Ettema T.J."/>
        </authorList>
    </citation>
    <scope>NUCLEOTIDE SEQUENCE</scope>
</reference>
<feature type="domain" description="Helicase HerA central" evidence="1">
    <location>
        <begin position="144"/>
        <end position="373"/>
    </location>
</feature>
<proteinExistence type="predicted"/>
<protein>
    <recommendedName>
        <fullName evidence="1">Helicase HerA central domain-containing protein</fullName>
    </recommendedName>
</protein>
<evidence type="ECO:0000259" key="1">
    <source>
        <dbReference type="Pfam" id="PF01935"/>
    </source>
</evidence>
<feature type="non-terminal residue" evidence="2">
    <location>
        <position position="440"/>
    </location>
</feature>
<dbReference type="EMBL" id="LAZR01027563">
    <property type="protein sequence ID" value="KKL65352.1"/>
    <property type="molecule type" value="Genomic_DNA"/>
</dbReference>
<dbReference type="InterPro" id="IPR002789">
    <property type="entry name" value="HerA_central"/>
</dbReference>
<sequence length="440" mass="49743">MIDLGNKIGSFVSGSFAKLILRQKSGKEFEIGELIVAGKSMDEYSIFQIKALFYGSQIPDSSLELMAGYGLERERSNLKIYEPELRNYVLAHARELISIRKNEVSGKFELTIPKKLPKFFSDIFELEESHLQFFKEEEIEMPLNLGKVRSGSKVLDINVKVNAAEVLKHHILIPAATGRGKSNLVKTILYDLLDNDKCGKLIFDPHNEYYGTQTQKGLKDHPKSPEFLEYYTIRKTSGALDLKFNMNLINPAHIMGSISLTDAQKQAIVVFYRKDRKNWIQNIFKDITQDELKVLGINVQTVEVLRRKLGILLSLSLEDDGTLTENGIYSSSGYEQTTHAIINSLSNGKTVIIDTSLLEGAEEIFIASIIVEAIFKEYKKLKFQDKLQERPVISIVIEEAPRVIGKKVLEKIDNIFGKIAREGRKFQIGLIAITQLPSII</sequence>
<gene>
    <name evidence="2" type="ORF">LCGC14_2155830</name>
</gene>
<dbReference type="InterPro" id="IPR008571">
    <property type="entry name" value="HerA-like"/>
</dbReference>
<name>A0A0F9GQI1_9ZZZZ</name>
<dbReference type="AlphaFoldDB" id="A0A0F9GQI1"/>
<comment type="caution">
    <text evidence="2">The sequence shown here is derived from an EMBL/GenBank/DDBJ whole genome shotgun (WGS) entry which is preliminary data.</text>
</comment>
<evidence type="ECO:0000313" key="2">
    <source>
        <dbReference type="EMBL" id="KKL65352.1"/>
    </source>
</evidence>